<proteinExistence type="inferred from homology"/>
<keyword evidence="7" id="KW-1278">Translocase</keyword>
<dbReference type="Gene3D" id="1.10.287.90">
    <property type="match status" value="1"/>
</dbReference>
<evidence type="ECO:0000259" key="18">
    <source>
        <dbReference type="PROSITE" id="PS50999"/>
    </source>
</evidence>
<dbReference type="GO" id="GO:0005886">
    <property type="term" value="C:plasma membrane"/>
    <property type="evidence" value="ECO:0007669"/>
    <property type="project" value="UniProtKB-SubCell"/>
</dbReference>
<dbReference type="HOGENOM" id="CLU_036876_2_0_5"/>
<keyword evidence="9 16" id="KW-1133">Transmembrane helix</keyword>
<dbReference type="PROSITE" id="PS50999">
    <property type="entry name" value="COX2_TM"/>
    <property type="match status" value="1"/>
</dbReference>
<gene>
    <name evidence="19" type="ordered locus">Caul_4506</name>
</gene>
<dbReference type="InterPro" id="IPR011759">
    <property type="entry name" value="Cyt_c_oxidase_su2_TM_dom"/>
</dbReference>
<keyword evidence="8 14" id="KW-0249">Electron transport</keyword>
<dbReference type="PANTHER" id="PTHR22888:SF9">
    <property type="entry name" value="CYTOCHROME C OXIDASE SUBUNIT 2"/>
    <property type="match status" value="1"/>
</dbReference>
<dbReference type="EC" id="7.1.1.9" evidence="15"/>
<evidence type="ECO:0000256" key="16">
    <source>
        <dbReference type="SAM" id="Phobius"/>
    </source>
</evidence>
<name>B0T0X8_CAUSK</name>
<evidence type="ECO:0000256" key="1">
    <source>
        <dbReference type="ARBA" id="ARBA00004141"/>
    </source>
</evidence>
<evidence type="ECO:0000256" key="8">
    <source>
        <dbReference type="ARBA" id="ARBA00022982"/>
    </source>
</evidence>
<dbReference type="eggNOG" id="COG1622">
    <property type="taxonomic scope" value="Bacteria"/>
</dbReference>
<dbReference type="GO" id="GO:0004129">
    <property type="term" value="F:cytochrome-c oxidase activity"/>
    <property type="evidence" value="ECO:0007669"/>
    <property type="project" value="UniProtKB-EC"/>
</dbReference>
<dbReference type="PANTHER" id="PTHR22888">
    <property type="entry name" value="CYTOCHROME C OXIDASE, SUBUNIT II"/>
    <property type="match status" value="1"/>
</dbReference>
<evidence type="ECO:0000256" key="14">
    <source>
        <dbReference type="RuleBase" id="RU000456"/>
    </source>
</evidence>
<comment type="cofactor">
    <cofactor evidence="15">
        <name>Cu cation</name>
        <dbReference type="ChEBI" id="CHEBI:23378"/>
    </cofactor>
    <text evidence="15">Binds a copper A center.</text>
</comment>
<comment type="similarity">
    <text evidence="2 14">Belongs to the cytochrome c oxidase subunit 2 family.</text>
</comment>
<dbReference type="InterPro" id="IPR008972">
    <property type="entry name" value="Cupredoxin"/>
</dbReference>
<keyword evidence="19" id="KW-0560">Oxidoreductase</keyword>
<keyword evidence="11 16" id="KW-0472">Membrane</keyword>
<feature type="domain" description="Cytochrome oxidase subunit II transmembrane region profile" evidence="18">
    <location>
        <begin position="33"/>
        <end position="129"/>
    </location>
</feature>
<evidence type="ECO:0000259" key="17">
    <source>
        <dbReference type="PROSITE" id="PS50857"/>
    </source>
</evidence>
<evidence type="ECO:0000256" key="4">
    <source>
        <dbReference type="ARBA" id="ARBA00022660"/>
    </source>
</evidence>
<organism evidence="19">
    <name type="scientific">Caulobacter sp. (strain K31)</name>
    <dbReference type="NCBI Taxonomy" id="366602"/>
    <lineage>
        <taxon>Bacteria</taxon>
        <taxon>Pseudomonadati</taxon>
        <taxon>Pseudomonadota</taxon>
        <taxon>Alphaproteobacteria</taxon>
        <taxon>Caulobacterales</taxon>
        <taxon>Caulobacteraceae</taxon>
        <taxon>Caulobacter</taxon>
    </lineage>
</organism>
<dbReference type="Pfam" id="PF02790">
    <property type="entry name" value="COX2_TM"/>
    <property type="match status" value="1"/>
</dbReference>
<dbReference type="STRING" id="366602.Caul_4506"/>
<keyword evidence="4 14" id="KW-0679">Respiratory chain</keyword>
<evidence type="ECO:0000256" key="7">
    <source>
        <dbReference type="ARBA" id="ARBA00022967"/>
    </source>
</evidence>
<sequence precursor="true">MLAGVAAVTATTMALSGVFAGQALAKGAELLGQPTPGAIDLQQAASPLKHHAIWFHNIVLMPIITAITLLVLGLLVWIVVRYNAKSNPVPAKFSHNTTVEIIWTIVPVIILMVIAIFSFRLLFDYNNMPKPYLTVKATGYQWYWGYEYPDQKISEITSVPLSKADADAKKVPYLLAADKPMVVPVNQVIRVQVTGADVIHAFALPAFGLKTDAIPGRLNETWFKAEKVGVYYGQCSELCGVEHSNMPIEIHVVSQPEFDAWVKSKTSPAAPAATAAAAPAAATVTPAATAPASAPAAASAAPAA</sequence>
<dbReference type="InterPro" id="IPR034210">
    <property type="entry name" value="CcO_II_C"/>
</dbReference>
<dbReference type="SUPFAM" id="SSF49503">
    <property type="entry name" value="Cupredoxins"/>
    <property type="match status" value="1"/>
</dbReference>
<dbReference type="Gene3D" id="2.60.40.420">
    <property type="entry name" value="Cupredoxins - blue copper proteins"/>
    <property type="match status" value="1"/>
</dbReference>
<dbReference type="KEGG" id="cak:Caul_4506"/>
<dbReference type="InterPro" id="IPR001505">
    <property type="entry name" value="Copper_CuA"/>
</dbReference>
<evidence type="ECO:0000256" key="6">
    <source>
        <dbReference type="ARBA" id="ARBA00022723"/>
    </source>
</evidence>
<dbReference type="GO" id="GO:0005507">
    <property type="term" value="F:copper ion binding"/>
    <property type="evidence" value="ECO:0007669"/>
    <property type="project" value="InterPro"/>
</dbReference>
<dbReference type="GO" id="GO:0042773">
    <property type="term" value="P:ATP synthesis coupled electron transport"/>
    <property type="evidence" value="ECO:0007669"/>
    <property type="project" value="TreeGrafter"/>
</dbReference>
<evidence type="ECO:0000256" key="9">
    <source>
        <dbReference type="ARBA" id="ARBA00022989"/>
    </source>
</evidence>
<keyword evidence="3 14" id="KW-0813">Transport</keyword>
<comment type="catalytic activity">
    <reaction evidence="13 15">
        <text>4 Fe(II)-[cytochrome c] + O2 + 8 H(+)(in) = 4 Fe(III)-[cytochrome c] + 2 H2O + 4 H(+)(out)</text>
        <dbReference type="Rhea" id="RHEA:11436"/>
        <dbReference type="Rhea" id="RHEA-COMP:10350"/>
        <dbReference type="Rhea" id="RHEA-COMP:14399"/>
        <dbReference type="ChEBI" id="CHEBI:15377"/>
        <dbReference type="ChEBI" id="CHEBI:15378"/>
        <dbReference type="ChEBI" id="CHEBI:15379"/>
        <dbReference type="ChEBI" id="CHEBI:29033"/>
        <dbReference type="ChEBI" id="CHEBI:29034"/>
        <dbReference type="EC" id="7.1.1.9"/>
    </reaction>
</comment>
<feature type="domain" description="Cytochrome oxidase subunit II copper A binding" evidence="17">
    <location>
        <begin position="130"/>
        <end position="264"/>
    </location>
</feature>
<dbReference type="InterPro" id="IPR014222">
    <property type="entry name" value="Cyt_c_oxidase_su2"/>
</dbReference>
<dbReference type="GO" id="GO:0016491">
    <property type="term" value="F:oxidoreductase activity"/>
    <property type="evidence" value="ECO:0007669"/>
    <property type="project" value="UniProtKB-KW"/>
</dbReference>
<dbReference type="CDD" id="cd13912">
    <property type="entry name" value="CcO_II_C"/>
    <property type="match status" value="1"/>
</dbReference>
<evidence type="ECO:0000313" key="19">
    <source>
        <dbReference type="EMBL" id="ABZ73626.1"/>
    </source>
</evidence>
<dbReference type="NCBIfam" id="TIGR02866">
    <property type="entry name" value="CoxB"/>
    <property type="match status" value="1"/>
</dbReference>
<feature type="transmembrane region" description="Helical" evidence="16">
    <location>
        <begin position="101"/>
        <end position="123"/>
    </location>
</feature>
<evidence type="ECO:0000256" key="10">
    <source>
        <dbReference type="ARBA" id="ARBA00023008"/>
    </source>
</evidence>
<dbReference type="InterPro" id="IPR002429">
    <property type="entry name" value="CcO_II-like_C"/>
</dbReference>
<dbReference type="EMBL" id="CP000927">
    <property type="protein sequence ID" value="ABZ73626.1"/>
    <property type="molecule type" value="Genomic_DNA"/>
</dbReference>
<evidence type="ECO:0000256" key="12">
    <source>
        <dbReference type="ARBA" id="ARBA00024688"/>
    </source>
</evidence>
<evidence type="ECO:0000256" key="5">
    <source>
        <dbReference type="ARBA" id="ARBA00022692"/>
    </source>
</evidence>
<comment type="function">
    <text evidence="12 15">Subunits I and II form the functional core of the enzyme complex. Electrons originating in cytochrome c are transferred via heme a and Cu(A) to the binuclear center formed by heme a3 and Cu(B).</text>
</comment>
<evidence type="ECO:0000256" key="15">
    <source>
        <dbReference type="RuleBase" id="RU004024"/>
    </source>
</evidence>
<evidence type="ECO:0000256" key="13">
    <source>
        <dbReference type="ARBA" id="ARBA00047816"/>
    </source>
</evidence>
<keyword evidence="5 14" id="KW-0812">Transmembrane</keyword>
<accession>B0T0X8</accession>
<evidence type="ECO:0000256" key="2">
    <source>
        <dbReference type="ARBA" id="ARBA00007866"/>
    </source>
</evidence>
<dbReference type="PROSITE" id="PS50857">
    <property type="entry name" value="COX2_CUA"/>
    <property type="match status" value="1"/>
</dbReference>
<comment type="subcellular location">
    <subcellularLocation>
        <location evidence="14">Cell membrane</location>
        <topology evidence="14">Multi-pass membrane protein</topology>
    </subcellularLocation>
    <subcellularLocation>
        <location evidence="1">Membrane</location>
        <topology evidence="1">Multi-pass membrane protein</topology>
    </subcellularLocation>
</comment>
<feature type="transmembrane region" description="Helical" evidence="16">
    <location>
        <begin position="58"/>
        <end position="80"/>
    </location>
</feature>
<dbReference type="SUPFAM" id="SSF81464">
    <property type="entry name" value="Cytochrome c oxidase subunit II-like, transmembrane region"/>
    <property type="match status" value="1"/>
</dbReference>
<dbReference type="Pfam" id="PF00116">
    <property type="entry name" value="COX2"/>
    <property type="match status" value="1"/>
</dbReference>
<dbReference type="PROSITE" id="PS00078">
    <property type="entry name" value="COX2"/>
    <property type="match status" value="1"/>
</dbReference>
<dbReference type="PRINTS" id="PR01166">
    <property type="entry name" value="CYCOXIDASEII"/>
</dbReference>
<evidence type="ECO:0000256" key="3">
    <source>
        <dbReference type="ARBA" id="ARBA00022448"/>
    </source>
</evidence>
<dbReference type="AlphaFoldDB" id="B0T0X8"/>
<dbReference type="InterPro" id="IPR045187">
    <property type="entry name" value="CcO_II"/>
</dbReference>
<keyword evidence="10 15" id="KW-0186">Copper</keyword>
<reference evidence="19" key="1">
    <citation type="submission" date="2008-01" db="EMBL/GenBank/DDBJ databases">
        <title>Complete sequence of chromosome of Caulobacter sp. K31.</title>
        <authorList>
            <consortium name="US DOE Joint Genome Institute"/>
            <person name="Copeland A."/>
            <person name="Lucas S."/>
            <person name="Lapidus A."/>
            <person name="Barry K."/>
            <person name="Glavina del Rio T."/>
            <person name="Dalin E."/>
            <person name="Tice H."/>
            <person name="Pitluck S."/>
            <person name="Bruce D."/>
            <person name="Goodwin L."/>
            <person name="Thompson L.S."/>
            <person name="Brettin T."/>
            <person name="Detter J.C."/>
            <person name="Han C."/>
            <person name="Schmutz J."/>
            <person name="Larimer F."/>
            <person name="Land M."/>
            <person name="Hauser L."/>
            <person name="Kyrpides N."/>
            <person name="Kim E."/>
            <person name="Stephens C."/>
            <person name="Richardson P."/>
        </authorList>
    </citation>
    <scope>NUCLEOTIDE SEQUENCE [LARGE SCALE GENOMIC DNA]</scope>
    <source>
        <strain evidence="19">K31</strain>
    </source>
</reference>
<keyword evidence="6 15" id="KW-0479">Metal-binding</keyword>
<evidence type="ECO:0000256" key="11">
    <source>
        <dbReference type="ARBA" id="ARBA00023136"/>
    </source>
</evidence>
<protein>
    <recommendedName>
        <fullName evidence="15">Cytochrome c oxidase subunit 2</fullName>
        <ecNumber evidence="15">7.1.1.9</ecNumber>
    </recommendedName>
</protein>
<dbReference type="InterPro" id="IPR036257">
    <property type="entry name" value="Cyt_c_oxidase_su2_TM_sf"/>
</dbReference>